<dbReference type="AlphaFoldDB" id="A0AAE4BV60"/>
<protein>
    <submittedName>
        <fullName evidence="1">Tetratricopeptide (TPR) repeat protein</fullName>
    </submittedName>
</protein>
<comment type="caution">
    <text evidence="1">The sequence shown here is derived from an EMBL/GenBank/DDBJ whole genome shotgun (WGS) entry which is preliminary data.</text>
</comment>
<organism evidence="1 2">
    <name type="scientific">Aureibacter tunicatorum</name>
    <dbReference type="NCBI Taxonomy" id="866807"/>
    <lineage>
        <taxon>Bacteria</taxon>
        <taxon>Pseudomonadati</taxon>
        <taxon>Bacteroidota</taxon>
        <taxon>Cytophagia</taxon>
        <taxon>Cytophagales</taxon>
        <taxon>Persicobacteraceae</taxon>
        <taxon>Aureibacter</taxon>
    </lineage>
</organism>
<reference evidence="1" key="1">
    <citation type="submission" date="2023-07" db="EMBL/GenBank/DDBJ databases">
        <title>Genomic Encyclopedia of Type Strains, Phase IV (KMG-IV): sequencing the most valuable type-strain genomes for metagenomic binning, comparative biology and taxonomic classification.</title>
        <authorList>
            <person name="Goeker M."/>
        </authorList>
    </citation>
    <scope>NUCLEOTIDE SEQUENCE</scope>
    <source>
        <strain evidence="1">DSM 26174</strain>
    </source>
</reference>
<gene>
    <name evidence="1" type="ORF">HNQ88_004540</name>
</gene>
<proteinExistence type="predicted"/>
<dbReference type="RefSeq" id="WP_309942247.1">
    <property type="nucleotide sequence ID" value="NZ_AP025306.1"/>
</dbReference>
<dbReference type="InterPro" id="IPR011990">
    <property type="entry name" value="TPR-like_helical_dom_sf"/>
</dbReference>
<dbReference type="Proteomes" id="UP001185092">
    <property type="component" value="Unassembled WGS sequence"/>
</dbReference>
<accession>A0AAE4BV60</accession>
<sequence length="121" mass="13721">MLDTEIKEIKKSYKEACPNFDKLYSIKSKLLLLKNQYPDNIKILTNLGAVYSDLGKPTEALPLLTKAKSLGSKDANLHRNIGIVKIKIASERKNAIEYFHTASQYEKDPLTIEAYFDPHGH</sequence>
<name>A0AAE4BV60_9BACT</name>
<evidence type="ECO:0000313" key="1">
    <source>
        <dbReference type="EMBL" id="MDR6241453.1"/>
    </source>
</evidence>
<dbReference type="SUPFAM" id="SSF48452">
    <property type="entry name" value="TPR-like"/>
    <property type="match status" value="1"/>
</dbReference>
<keyword evidence="2" id="KW-1185">Reference proteome</keyword>
<dbReference type="EMBL" id="JAVDQD010000008">
    <property type="protein sequence ID" value="MDR6241453.1"/>
    <property type="molecule type" value="Genomic_DNA"/>
</dbReference>
<dbReference type="Gene3D" id="1.25.40.10">
    <property type="entry name" value="Tetratricopeptide repeat domain"/>
    <property type="match status" value="1"/>
</dbReference>
<evidence type="ECO:0000313" key="2">
    <source>
        <dbReference type="Proteomes" id="UP001185092"/>
    </source>
</evidence>